<comment type="caution">
    <text evidence="1">The sequence shown here is derived from an EMBL/GenBank/DDBJ whole genome shotgun (WGS) entry which is preliminary data.</text>
</comment>
<dbReference type="Proteomes" id="UP000247727">
    <property type="component" value="Unassembled WGS sequence"/>
</dbReference>
<dbReference type="AlphaFoldDB" id="A0A318TXU1"/>
<dbReference type="EMBL" id="QJTK01000015">
    <property type="protein sequence ID" value="PYF07828.1"/>
    <property type="molecule type" value="Genomic_DNA"/>
</dbReference>
<keyword evidence="2" id="KW-1185">Reference proteome</keyword>
<proteinExistence type="predicted"/>
<protein>
    <submittedName>
        <fullName evidence="1">Uncharacterized protein</fullName>
    </submittedName>
</protein>
<evidence type="ECO:0000313" key="1">
    <source>
        <dbReference type="EMBL" id="PYF07828.1"/>
    </source>
</evidence>
<sequence length="139" mass="15524">MRYVRVLSDIPALRYREGDMIQITPVDRVTVDAKYRLVTGEIAQFSMWSGGKCRVVSPDGTVHLLDREGCHFMVIGRVERVFRDVCHIVSGADTPGRGDARPFFEDRAYAVVRRSDLVALAEAIARSAGQGSKEIRETP</sequence>
<organism evidence="1 2">
    <name type="scientific">Rhodobacter viridis</name>
    <dbReference type="NCBI Taxonomy" id="1054202"/>
    <lineage>
        <taxon>Bacteria</taxon>
        <taxon>Pseudomonadati</taxon>
        <taxon>Pseudomonadota</taxon>
        <taxon>Alphaproteobacteria</taxon>
        <taxon>Rhodobacterales</taxon>
        <taxon>Rhodobacter group</taxon>
        <taxon>Rhodobacter</taxon>
    </lineage>
</organism>
<reference evidence="1 2" key="1">
    <citation type="submission" date="2018-06" db="EMBL/GenBank/DDBJ databases">
        <title>Genomic Encyclopedia of Type Strains, Phase III (KMG-III): the genomes of soil and plant-associated and newly described type strains.</title>
        <authorList>
            <person name="Whitman W."/>
        </authorList>
    </citation>
    <scope>NUCLEOTIDE SEQUENCE [LARGE SCALE GENOMIC DNA]</scope>
    <source>
        <strain evidence="1 2">JA737</strain>
    </source>
</reference>
<name>A0A318TXU1_9RHOB</name>
<gene>
    <name evidence="1" type="ORF">C8J30_11575</name>
</gene>
<evidence type="ECO:0000313" key="2">
    <source>
        <dbReference type="Proteomes" id="UP000247727"/>
    </source>
</evidence>
<accession>A0A318TXU1</accession>